<keyword evidence="1" id="KW-1185">Reference proteome</keyword>
<dbReference type="Proteomes" id="UP000515158">
    <property type="component" value="Unplaced"/>
</dbReference>
<dbReference type="RefSeq" id="XP_034256098.1">
    <property type="nucleotide sequence ID" value="XM_034400207.1"/>
</dbReference>
<sequence>MSRLEGHGMNGGRIPEMALREAAAARLRESTLEAGKYGLRHVLEGQQCRVLPGAFRDRRLTHLNVLVMGYPLSPLLFAELQKIKRSKPLVFDYKGNKYRLYYDTVAGGGDENGKPMCGVSCCITVPSDPSLL</sequence>
<protein>
    <submittedName>
        <fullName evidence="2">Uncharacterized protein LOC117654063</fullName>
    </submittedName>
</protein>
<accession>A0A6P9ACZ2</accession>
<dbReference type="GeneID" id="117654063"/>
<name>A0A6P9ACZ2_THRPL</name>
<reference evidence="2" key="1">
    <citation type="submission" date="2025-08" db="UniProtKB">
        <authorList>
            <consortium name="RefSeq"/>
        </authorList>
    </citation>
    <scope>IDENTIFICATION</scope>
    <source>
        <tissue evidence="2">Total insect</tissue>
    </source>
</reference>
<proteinExistence type="predicted"/>
<gene>
    <name evidence="2" type="primary">LOC117654063</name>
</gene>
<evidence type="ECO:0000313" key="1">
    <source>
        <dbReference type="Proteomes" id="UP000515158"/>
    </source>
</evidence>
<dbReference type="InParanoid" id="A0A6P9ACZ2"/>
<dbReference type="KEGG" id="tpal:117654063"/>
<evidence type="ECO:0000313" key="2">
    <source>
        <dbReference type="RefSeq" id="XP_034256098.1"/>
    </source>
</evidence>
<organism evidence="2">
    <name type="scientific">Thrips palmi</name>
    <name type="common">Melon thrips</name>
    <dbReference type="NCBI Taxonomy" id="161013"/>
    <lineage>
        <taxon>Eukaryota</taxon>
        <taxon>Metazoa</taxon>
        <taxon>Ecdysozoa</taxon>
        <taxon>Arthropoda</taxon>
        <taxon>Hexapoda</taxon>
        <taxon>Insecta</taxon>
        <taxon>Pterygota</taxon>
        <taxon>Neoptera</taxon>
        <taxon>Paraneoptera</taxon>
        <taxon>Thysanoptera</taxon>
        <taxon>Terebrantia</taxon>
        <taxon>Thripoidea</taxon>
        <taxon>Thripidae</taxon>
        <taxon>Thrips</taxon>
    </lineage>
</organism>
<dbReference type="AlphaFoldDB" id="A0A6P9ACZ2"/>